<dbReference type="SUPFAM" id="SSF101898">
    <property type="entry name" value="NHL repeat"/>
    <property type="match status" value="1"/>
</dbReference>
<feature type="transmembrane region" description="Helical" evidence="2">
    <location>
        <begin position="390"/>
        <end position="410"/>
    </location>
</feature>
<proteinExistence type="predicted"/>
<dbReference type="GO" id="GO:0006355">
    <property type="term" value="P:regulation of DNA-templated transcription"/>
    <property type="evidence" value="ECO:0007669"/>
    <property type="project" value="InterPro"/>
</dbReference>
<dbReference type="SUPFAM" id="SSF46894">
    <property type="entry name" value="C-terminal effector domain of the bipartite response regulators"/>
    <property type="match status" value="1"/>
</dbReference>
<dbReference type="GeneID" id="69984058"/>
<organism evidence="3 4">
    <name type="scientific">Parabacteroides goldsteinii CL02T12C30</name>
    <dbReference type="NCBI Taxonomy" id="999418"/>
    <lineage>
        <taxon>Bacteria</taxon>
        <taxon>Pseudomonadati</taxon>
        <taxon>Bacteroidota</taxon>
        <taxon>Bacteroidia</taxon>
        <taxon>Bacteroidales</taxon>
        <taxon>Tannerellaceae</taxon>
        <taxon>Parabacteroides</taxon>
    </lineage>
</organism>
<protein>
    <recommendedName>
        <fullName evidence="5">HTH luxR-type domain-containing protein</fullName>
    </recommendedName>
</protein>
<evidence type="ECO:0000256" key="1">
    <source>
        <dbReference type="SAM" id="Coils"/>
    </source>
</evidence>
<evidence type="ECO:0000256" key="2">
    <source>
        <dbReference type="SAM" id="Phobius"/>
    </source>
</evidence>
<keyword evidence="2" id="KW-1133">Transmembrane helix</keyword>
<dbReference type="Gene3D" id="2.120.10.30">
    <property type="entry name" value="TolB, C-terminal domain"/>
    <property type="match status" value="1"/>
</dbReference>
<dbReference type="HOGENOM" id="CLU_451884_0_0_10"/>
<dbReference type="InterPro" id="IPR016032">
    <property type="entry name" value="Sig_transdc_resp-reg_C-effctor"/>
</dbReference>
<name>K6ACB8_9BACT</name>
<dbReference type="Proteomes" id="UP000006330">
    <property type="component" value="Unassembled WGS sequence"/>
</dbReference>
<evidence type="ECO:0000313" key="3">
    <source>
        <dbReference type="EMBL" id="EKN21341.1"/>
    </source>
</evidence>
<evidence type="ECO:0000313" key="4">
    <source>
        <dbReference type="Proteomes" id="UP000006330"/>
    </source>
</evidence>
<dbReference type="GO" id="GO:0003677">
    <property type="term" value="F:DNA binding"/>
    <property type="evidence" value="ECO:0007669"/>
    <property type="project" value="InterPro"/>
</dbReference>
<dbReference type="OrthoDB" id="1046362at2"/>
<dbReference type="PATRIC" id="fig|999418.3.peg.28"/>
<dbReference type="InterPro" id="IPR011042">
    <property type="entry name" value="6-blade_b-propeller_TolB-like"/>
</dbReference>
<reference evidence="3 4" key="1">
    <citation type="submission" date="2012-02" db="EMBL/GenBank/DDBJ databases">
        <title>The Genome Sequence of Parabacteroides goldsteinii CL02T12C30.</title>
        <authorList>
            <consortium name="The Broad Institute Genome Sequencing Platform"/>
            <person name="Earl A."/>
            <person name="Ward D."/>
            <person name="Feldgarden M."/>
            <person name="Gevers D."/>
            <person name="Zitomersky N.L."/>
            <person name="Coyne M.J."/>
            <person name="Comstock L.E."/>
            <person name="Young S.K."/>
            <person name="Zeng Q."/>
            <person name="Gargeya S."/>
            <person name="Fitzgerald M."/>
            <person name="Haas B."/>
            <person name="Abouelleil A."/>
            <person name="Alvarado L."/>
            <person name="Arachchi H.M."/>
            <person name="Berlin A."/>
            <person name="Chapman S.B."/>
            <person name="Gearin G."/>
            <person name="Goldberg J."/>
            <person name="Griggs A."/>
            <person name="Gujja S."/>
            <person name="Hansen M."/>
            <person name="Heiman D."/>
            <person name="Howarth C."/>
            <person name="Larimer J."/>
            <person name="Lui A."/>
            <person name="MacDonald P.J.P."/>
            <person name="McCowen C."/>
            <person name="Montmayeur A."/>
            <person name="Murphy C."/>
            <person name="Neiman D."/>
            <person name="Pearson M."/>
            <person name="Priest M."/>
            <person name="Roberts A."/>
            <person name="Saif S."/>
            <person name="Shea T."/>
            <person name="Sisk P."/>
            <person name="Stolte C."/>
            <person name="Sykes S."/>
            <person name="Wortman J."/>
            <person name="Nusbaum C."/>
            <person name="Birren B."/>
        </authorList>
    </citation>
    <scope>NUCLEOTIDE SEQUENCE [LARGE SCALE GENOMIC DNA]</scope>
    <source>
        <strain evidence="3 4">CL02T12C30</strain>
    </source>
</reference>
<evidence type="ECO:0008006" key="5">
    <source>
        <dbReference type="Google" id="ProtNLM"/>
    </source>
</evidence>
<comment type="caution">
    <text evidence="3">The sequence shown here is derived from an EMBL/GenBank/DDBJ whole genome shotgun (WGS) entry which is preliminary data.</text>
</comment>
<accession>K6ACB8</accession>
<dbReference type="EMBL" id="AGZO01000001">
    <property type="protein sequence ID" value="EKN21341.1"/>
    <property type="molecule type" value="Genomic_DNA"/>
</dbReference>
<keyword evidence="1" id="KW-0175">Coiled coil</keyword>
<dbReference type="Pfam" id="PF17170">
    <property type="entry name" value="DUF5128"/>
    <property type="match status" value="1"/>
</dbReference>
<keyword evidence="2" id="KW-0812">Transmembrane</keyword>
<gene>
    <name evidence="3" type="ORF">HMPREF1076_00027</name>
</gene>
<keyword evidence="2" id="KW-0472">Membrane</keyword>
<feature type="coiled-coil region" evidence="1">
    <location>
        <begin position="457"/>
        <end position="491"/>
    </location>
</feature>
<sequence length="604" mass="70797">MSEWCKYINGKLVLLILTGTILLVLTTCSKREKEEMHTIDIRSGCIYPQAIPLSSITDSVEIIHFSDPFYRDKVLLLDSVIVVESKKSCQLFDRKGKFIKEIARKGNAPDEYPNCLALNEWNGNIYITDHNGVTKVYTLDGQFLETFLCPIDFLSTIGVLNEKEFVGYRINYKGNEKDRMIFYGKDTIFNRLSYQKEYTEPKNYFFFRKDGHFVRTPHSLLMKELLNDTIYQVSSATHNIEPAYLLELDSLRGDESLRYSLENPEFELFRYTPYIMLLGEHNSTCWFTTVYSSYEQQKQIYATHCYDRKTKKVYSMELKMSLKDMGKDSQLLYDSTQYTPPSVNWDNFFPEQMSTDGRYLMSYRGNDILVIARLKKNPIAILQPDTNLRWHTVLLPLIILLILASTYFYFRHKKIRQALKQIKKQLSSNEEILKHYHIELEKMRKSSTETTASIQKSAELEQQIYLLEIQNEELKQHLAVREQKKQKTETERTHLSVSDEGYNLFIKLKAEPSYVFIGEKEHEHLCRITDKLYRQFATRLQTTYQELTKHDIETCCLLKAGLTNQELSIIFNNTPAAITKSKNRIKKRIGLNGDTNLDSFLQEF</sequence>
<dbReference type="RefSeq" id="WP_009859508.1">
    <property type="nucleotide sequence ID" value="NZ_JH976471.1"/>
</dbReference>
<dbReference type="AlphaFoldDB" id="K6ACB8"/>